<dbReference type="AlphaFoldDB" id="A0A5C3NL18"/>
<name>A0A5C3NL18_9APHY</name>
<feature type="non-terminal residue" evidence="1">
    <location>
        <position position="1"/>
    </location>
</feature>
<dbReference type="STRING" id="1314778.A0A5C3NL18"/>
<proteinExistence type="predicted"/>
<keyword evidence="2" id="KW-1185">Reference proteome</keyword>
<sequence>LFPSIKASILLDIARHDFEPSDLYKLDTKYRDKGTRSVLDFDGTTFTMRDPSTKDYPSFRSVYAPLMSYFNILTAFAASSGNTAYQYQVASGAFFYMTQLEQFNEEYQWSAVLLYHMQFHHKRRRDMVRGDYSGWAQVDSALHAQFL</sequence>
<accession>A0A5C3NL18</accession>
<evidence type="ECO:0000313" key="2">
    <source>
        <dbReference type="Proteomes" id="UP000308197"/>
    </source>
</evidence>
<evidence type="ECO:0000313" key="1">
    <source>
        <dbReference type="EMBL" id="TFK78411.1"/>
    </source>
</evidence>
<organism evidence="1 2">
    <name type="scientific">Polyporus arcularius HHB13444</name>
    <dbReference type="NCBI Taxonomy" id="1314778"/>
    <lineage>
        <taxon>Eukaryota</taxon>
        <taxon>Fungi</taxon>
        <taxon>Dikarya</taxon>
        <taxon>Basidiomycota</taxon>
        <taxon>Agaricomycotina</taxon>
        <taxon>Agaricomycetes</taxon>
        <taxon>Polyporales</taxon>
        <taxon>Polyporaceae</taxon>
        <taxon>Polyporus</taxon>
    </lineage>
</organism>
<dbReference type="Proteomes" id="UP000308197">
    <property type="component" value="Unassembled WGS sequence"/>
</dbReference>
<dbReference type="InParanoid" id="A0A5C3NL18"/>
<dbReference type="EMBL" id="ML212554">
    <property type="protein sequence ID" value="TFK78411.1"/>
    <property type="molecule type" value="Genomic_DNA"/>
</dbReference>
<feature type="non-terminal residue" evidence="1">
    <location>
        <position position="147"/>
    </location>
</feature>
<reference evidence="1 2" key="1">
    <citation type="journal article" date="2019" name="Nat. Ecol. Evol.">
        <title>Megaphylogeny resolves global patterns of mushroom evolution.</title>
        <authorList>
            <person name="Varga T."/>
            <person name="Krizsan K."/>
            <person name="Foldi C."/>
            <person name="Dima B."/>
            <person name="Sanchez-Garcia M."/>
            <person name="Sanchez-Ramirez S."/>
            <person name="Szollosi G.J."/>
            <person name="Szarkandi J.G."/>
            <person name="Papp V."/>
            <person name="Albert L."/>
            <person name="Andreopoulos W."/>
            <person name="Angelini C."/>
            <person name="Antonin V."/>
            <person name="Barry K.W."/>
            <person name="Bougher N.L."/>
            <person name="Buchanan P."/>
            <person name="Buyck B."/>
            <person name="Bense V."/>
            <person name="Catcheside P."/>
            <person name="Chovatia M."/>
            <person name="Cooper J."/>
            <person name="Damon W."/>
            <person name="Desjardin D."/>
            <person name="Finy P."/>
            <person name="Geml J."/>
            <person name="Haridas S."/>
            <person name="Hughes K."/>
            <person name="Justo A."/>
            <person name="Karasinski D."/>
            <person name="Kautmanova I."/>
            <person name="Kiss B."/>
            <person name="Kocsube S."/>
            <person name="Kotiranta H."/>
            <person name="LaButti K.M."/>
            <person name="Lechner B.E."/>
            <person name="Liimatainen K."/>
            <person name="Lipzen A."/>
            <person name="Lukacs Z."/>
            <person name="Mihaltcheva S."/>
            <person name="Morgado L.N."/>
            <person name="Niskanen T."/>
            <person name="Noordeloos M.E."/>
            <person name="Ohm R.A."/>
            <person name="Ortiz-Santana B."/>
            <person name="Ovrebo C."/>
            <person name="Racz N."/>
            <person name="Riley R."/>
            <person name="Savchenko A."/>
            <person name="Shiryaev A."/>
            <person name="Soop K."/>
            <person name="Spirin V."/>
            <person name="Szebenyi C."/>
            <person name="Tomsovsky M."/>
            <person name="Tulloss R.E."/>
            <person name="Uehling J."/>
            <person name="Grigoriev I.V."/>
            <person name="Vagvolgyi C."/>
            <person name="Papp T."/>
            <person name="Martin F.M."/>
            <person name="Miettinen O."/>
            <person name="Hibbett D.S."/>
            <person name="Nagy L.G."/>
        </authorList>
    </citation>
    <scope>NUCLEOTIDE SEQUENCE [LARGE SCALE GENOMIC DNA]</scope>
    <source>
        <strain evidence="1 2">HHB13444</strain>
    </source>
</reference>
<protein>
    <submittedName>
        <fullName evidence="1">Uncharacterized protein</fullName>
    </submittedName>
</protein>
<gene>
    <name evidence="1" type="ORF">K466DRAFT_471136</name>
</gene>